<dbReference type="EMBL" id="KL367537">
    <property type="protein sequence ID" value="KFD65510.1"/>
    <property type="molecule type" value="Genomic_DNA"/>
</dbReference>
<feature type="non-terminal residue" evidence="1">
    <location>
        <position position="66"/>
    </location>
</feature>
<dbReference type="AlphaFoldDB" id="A0A085N7R4"/>
<dbReference type="Proteomes" id="UP000030758">
    <property type="component" value="Unassembled WGS sequence"/>
</dbReference>
<feature type="non-terminal residue" evidence="1">
    <location>
        <position position="1"/>
    </location>
</feature>
<gene>
    <name evidence="1" type="ORF">M514_22328</name>
</gene>
<name>A0A085N7R4_9BILA</name>
<reference evidence="1" key="1">
    <citation type="journal article" date="2014" name="Nat. Genet.">
        <title>Genome and transcriptome of the porcine whipworm Trichuris suis.</title>
        <authorList>
            <person name="Jex A.R."/>
            <person name="Nejsum P."/>
            <person name="Schwarz E.M."/>
            <person name="Hu L."/>
            <person name="Young N.D."/>
            <person name="Hall R.S."/>
            <person name="Korhonen P.K."/>
            <person name="Liao S."/>
            <person name="Thamsborg S."/>
            <person name="Xia J."/>
            <person name="Xu P."/>
            <person name="Wang S."/>
            <person name="Scheerlinck J.P."/>
            <person name="Hofmann A."/>
            <person name="Sternberg P.W."/>
            <person name="Wang J."/>
            <person name="Gasser R.B."/>
        </authorList>
    </citation>
    <scope>NUCLEOTIDE SEQUENCE [LARGE SCALE GENOMIC DNA]</scope>
    <source>
        <strain evidence="1">DCEP-RM93F</strain>
    </source>
</reference>
<sequence length="66" mass="7551">CGHAVLRLLVSLSEKFQMICSANAILHLSSLPLLHHSWFEKFSLSMLLAWQMLNKLSRLEKTSGFH</sequence>
<proteinExistence type="predicted"/>
<protein>
    <submittedName>
        <fullName evidence="1">Uncharacterized protein</fullName>
    </submittedName>
</protein>
<accession>A0A085N7R4</accession>
<evidence type="ECO:0000313" key="1">
    <source>
        <dbReference type="EMBL" id="KFD65510.1"/>
    </source>
</evidence>
<organism evidence="1">
    <name type="scientific">Trichuris suis</name>
    <name type="common">pig whipworm</name>
    <dbReference type="NCBI Taxonomy" id="68888"/>
    <lineage>
        <taxon>Eukaryota</taxon>
        <taxon>Metazoa</taxon>
        <taxon>Ecdysozoa</taxon>
        <taxon>Nematoda</taxon>
        <taxon>Enoplea</taxon>
        <taxon>Dorylaimia</taxon>
        <taxon>Trichinellida</taxon>
        <taxon>Trichuridae</taxon>
        <taxon>Trichuris</taxon>
    </lineage>
</organism>